<dbReference type="InterPro" id="IPR001584">
    <property type="entry name" value="Integrase_cat-core"/>
</dbReference>
<protein>
    <recommendedName>
        <fullName evidence="2">Integrase catalytic domain-containing protein</fullName>
    </recommendedName>
</protein>
<evidence type="ECO:0000313" key="4">
    <source>
        <dbReference type="Proteomes" id="UP000765509"/>
    </source>
</evidence>
<dbReference type="AlphaFoldDB" id="A0A9Q3FN03"/>
<evidence type="ECO:0000256" key="1">
    <source>
        <dbReference type="ARBA" id="ARBA00022884"/>
    </source>
</evidence>
<comment type="caution">
    <text evidence="3">The sequence shown here is derived from an EMBL/GenBank/DDBJ whole genome shotgun (WGS) entry which is preliminary data.</text>
</comment>
<dbReference type="PANTHER" id="PTHR37984:SF5">
    <property type="entry name" value="PROTEIN NYNRIN-LIKE"/>
    <property type="match status" value="1"/>
</dbReference>
<organism evidence="3 4">
    <name type="scientific">Austropuccinia psidii MF-1</name>
    <dbReference type="NCBI Taxonomy" id="1389203"/>
    <lineage>
        <taxon>Eukaryota</taxon>
        <taxon>Fungi</taxon>
        <taxon>Dikarya</taxon>
        <taxon>Basidiomycota</taxon>
        <taxon>Pucciniomycotina</taxon>
        <taxon>Pucciniomycetes</taxon>
        <taxon>Pucciniales</taxon>
        <taxon>Sphaerophragmiaceae</taxon>
        <taxon>Austropuccinia</taxon>
    </lineage>
</organism>
<dbReference type="GO" id="GO:0005634">
    <property type="term" value="C:nucleus"/>
    <property type="evidence" value="ECO:0007669"/>
    <property type="project" value="UniProtKB-ARBA"/>
</dbReference>
<dbReference type="InterPro" id="IPR012337">
    <property type="entry name" value="RNaseH-like_sf"/>
</dbReference>
<dbReference type="InterPro" id="IPR036397">
    <property type="entry name" value="RNaseH_sf"/>
</dbReference>
<dbReference type="PROSITE" id="PS50994">
    <property type="entry name" value="INTEGRASE"/>
    <property type="match status" value="1"/>
</dbReference>
<feature type="domain" description="Integrase catalytic" evidence="2">
    <location>
        <begin position="4"/>
        <end position="133"/>
    </location>
</feature>
<gene>
    <name evidence="3" type="ORF">O181_080508</name>
</gene>
<dbReference type="GO" id="GO:0003723">
    <property type="term" value="F:RNA binding"/>
    <property type="evidence" value="ECO:0007669"/>
    <property type="project" value="UniProtKB-KW"/>
</dbReference>
<dbReference type="SUPFAM" id="SSF53098">
    <property type="entry name" value="Ribonuclease H-like"/>
    <property type="match status" value="1"/>
</dbReference>
<evidence type="ECO:0000313" key="3">
    <source>
        <dbReference type="EMBL" id="MBW0540793.1"/>
    </source>
</evidence>
<dbReference type="Gene3D" id="3.30.420.10">
    <property type="entry name" value="Ribonuclease H-like superfamily/Ribonuclease H"/>
    <property type="match status" value="1"/>
</dbReference>
<keyword evidence="4" id="KW-1185">Reference proteome</keyword>
<dbReference type="InterPro" id="IPR050951">
    <property type="entry name" value="Retrovirus_Pol_polyprotein"/>
</dbReference>
<evidence type="ECO:0000259" key="2">
    <source>
        <dbReference type="PROSITE" id="PS50994"/>
    </source>
</evidence>
<keyword evidence="1" id="KW-0694">RNA-binding</keyword>
<proteinExistence type="predicted"/>
<sequence>MIHIKEAKSSWKVIQMDWVTALPPSGEISYNACLVIVERYRKTQILLPCHQDDTSIDTALPLWNTVIYHVGIFNPIISDRDPKLKSALWTNIHRLFGTKLSLYTAYHPQADGLTESFIPTLEDIIRRFCAYGL</sequence>
<name>A0A9Q3FN03_9BASI</name>
<dbReference type="EMBL" id="AVOT02045442">
    <property type="protein sequence ID" value="MBW0540793.1"/>
    <property type="molecule type" value="Genomic_DNA"/>
</dbReference>
<accession>A0A9Q3FN03</accession>
<dbReference type="Proteomes" id="UP000765509">
    <property type="component" value="Unassembled WGS sequence"/>
</dbReference>
<dbReference type="GO" id="GO:0015074">
    <property type="term" value="P:DNA integration"/>
    <property type="evidence" value="ECO:0007669"/>
    <property type="project" value="InterPro"/>
</dbReference>
<dbReference type="OrthoDB" id="2273864at2759"/>
<reference evidence="3" key="1">
    <citation type="submission" date="2021-03" db="EMBL/GenBank/DDBJ databases">
        <title>Draft genome sequence of rust myrtle Austropuccinia psidii MF-1, a brazilian biotype.</title>
        <authorList>
            <person name="Quecine M.C."/>
            <person name="Pachon D.M.R."/>
            <person name="Bonatelli M.L."/>
            <person name="Correr F.H."/>
            <person name="Franceschini L.M."/>
            <person name="Leite T.F."/>
            <person name="Margarido G.R.A."/>
            <person name="Almeida C.A."/>
            <person name="Ferrarezi J.A."/>
            <person name="Labate C.A."/>
        </authorList>
    </citation>
    <scope>NUCLEOTIDE SEQUENCE</scope>
    <source>
        <strain evidence="3">MF-1</strain>
    </source>
</reference>
<dbReference type="PANTHER" id="PTHR37984">
    <property type="entry name" value="PROTEIN CBG26694"/>
    <property type="match status" value="1"/>
</dbReference>